<dbReference type="InterPro" id="IPR001789">
    <property type="entry name" value="Sig_transdc_resp-reg_receiver"/>
</dbReference>
<dbReference type="PANTHER" id="PTHR44591:SF3">
    <property type="entry name" value="RESPONSE REGULATORY DOMAIN-CONTAINING PROTEIN"/>
    <property type="match status" value="1"/>
</dbReference>
<dbReference type="GO" id="GO:0000160">
    <property type="term" value="P:phosphorelay signal transduction system"/>
    <property type="evidence" value="ECO:0007669"/>
    <property type="project" value="InterPro"/>
</dbReference>
<evidence type="ECO:0000256" key="2">
    <source>
        <dbReference type="PROSITE-ProRule" id="PRU00169"/>
    </source>
</evidence>
<keyword evidence="5" id="KW-1185">Reference proteome</keyword>
<name>A0A517YGB4_9BACT</name>
<reference evidence="4 5" key="1">
    <citation type="submission" date="2019-02" db="EMBL/GenBank/DDBJ databases">
        <title>Deep-cultivation of Planctomycetes and their phenomic and genomic characterization uncovers novel biology.</title>
        <authorList>
            <person name="Wiegand S."/>
            <person name="Jogler M."/>
            <person name="Boedeker C."/>
            <person name="Pinto D."/>
            <person name="Vollmers J."/>
            <person name="Rivas-Marin E."/>
            <person name="Kohn T."/>
            <person name="Peeters S.H."/>
            <person name="Heuer A."/>
            <person name="Rast P."/>
            <person name="Oberbeckmann S."/>
            <person name="Bunk B."/>
            <person name="Jeske O."/>
            <person name="Meyerdierks A."/>
            <person name="Storesund J.E."/>
            <person name="Kallscheuer N."/>
            <person name="Luecker S."/>
            <person name="Lage O.M."/>
            <person name="Pohl T."/>
            <person name="Merkel B.J."/>
            <person name="Hornburger P."/>
            <person name="Mueller R.-W."/>
            <person name="Bruemmer F."/>
            <person name="Labrenz M."/>
            <person name="Spormann A.M."/>
            <person name="Op den Camp H."/>
            <person name="Overmann J."/>
            <person name="Amann R."/>
            <person name="Jetten M.S.M."/>
            <person name="Mascher T."/>
            <person name="Medema M.H."/>
            <person name="Devos D.P."/>
            <person name="Kaster A.-K."/>
            <person name="Ovreas L."/>
            <person name="Rohde M."/>
            <person name="Galperin M.Y."/>
            <person name="Jogler C."/>
        </authorList>
    </citation>
    <scope>NUCLEOTIDE SEQUENCE [LARGE SCALE GENOMIC DNA]</scope>
    <source>
        <strain evidence="4 5">ETA_A8</strain>
    </source>
</reference>
<dbReference type="EMBL" id="CP036274">
    <property type="protein sequence ID" value="QDU29259.1"/>
    <property type="molecule type" value="Genomic_DNA"/>
</dbReference>
<dbReference type="Proteomes" id="UP000315017">
    <property type="component" value="Chromosome"/>
</dbReference>
<evidence type="ECO:0000256" key="1">
    <source>
        <dbReference type="ARBA" id="ARBA00022553"/>
    </source>
</evidence>
<organism evidence="4 5">
    <name type="scientific">Anatilimnocola aggregata</name>
    <dbReference type="NCBI Taxonomy" id="2528021"/>
    <lineage>
        <taxon>Bacteria</taxon>
        <taxon>Pseudomonadati</taxon>
        <taxon>Planctomycetota</taxon>
        <taxon>Planctomycetia</taxon>
        <taxon>Pirellulales</taxon>
        <taxon>Pirellulaceae</taxon>
        <taxon>Anatilimnocola</taxon>
    </lineage>
</organism>
<dbReference type="RefSeq" id="WP_145092828.1">
    <property type="nucleotide sequence ID" value="NZ_CP036274.1"/>
</dbReference>
<feature type="domain" description="Response regulatory" evidence="3">
    <location>
        <begin position="2"/>
        <end position="118"/>
    </location>
</feature>
<dbReference type="InterPro" id="IPR050595">
    <property type="entry name" value="Bact_response_regulator"/>
</dbReference>
<dbReference type="SUPFAM" id="SSF52172">
    <property type="entry name" value="CheY-like"/>
    <property type="match status" value="1"/>
</dbReference>
<feature type="modified residue" description="4-aspartylphosphate" evidence="2">
    <location>
        <position position="51"/>
    </location>
</feature>
<evidence type="ECO:0000259" key="3">
    <source>
        <dbReference type="PROSITE" id="PS50110"/>
    </source>
</evidence>
<dbReference type="SMART" id="SM00448">
    <property type="entry name" value="REC"/>
    <property type="match status" value="1"/>
</dbReference>
<dbReference type="PROSITE" id="PS50110">
    <property type="entry name" value="RESPONSE_REGULATORY"/>
    <property type="match status" value="1"/>
</dbReference>
<dbReference type="InterPro" id="IPR011006">
    <property type="entry name" value="CheY-like_superfamily"/>
</dbReference>
<dbReference type="Gene3D" id="3.40.50.2300">
    <property type="match status" value="1"/>
</dbReference>
<dbReference type="OrthoDB" id="292005at2"/>
<dbReference type="Pfam" id="PF00072">
    <property type="entry name" value="Response_reg"/>
    <property type="match status" value="1"/>
</dbReference>
<protein>
    <submittedName>
        <fullName evidence="4">Regulator of RpoS</fullName>
    </submittedName>
</protein>
<sequence length="139" mass="15164">MRVLIADGDEVFLEVAQHYLSDSGHEVNIATNGLDTVADLRRELPDVVVLDRELLWGGSDGVRALMQQVPRWSEIPLILTSTDVLPEVSGSVAGPPVAARLRKPYRLKDLLVHLHECSLIGTPSPLSVAVQRGCHNGTR</sequence>
<evidence type="ECO:0000313" key="5">
    <source>
        <dbReference type="Proteomes" id="UP000315017"/>
    </source>
</evidence>
<gene>
    <name evidence="4" type="primary">rssB</name>
    <name evidence="4" type="ORF">ETAA8_43660</name>
</gene>
<accession>A0A517YGB4</accession>
<dbReference type="KEGG" id="aagg:ETAA8_43660"/>
<dbReference type="PANTHER" id="PTHR44591">
    <property type="entry name" value="STRESS RESPONSE REGULATOR PROTEIN 1"/>
    <property type="match status" value="1"/>
</dbReference>
<proteinExistence type="predicted"/>
<evidence type="ECO:0000313" key="4">
    <source>
        <dbReference type="EMBL" id="QDU29259.1"/>
    </source>
</evidence>
<keyword evidence="1 2" id="KW-0597">Phosphoprotein</keyword>
<dbReference type="AlphaFoldDB" id="A0A517YGB4"/>